<reference evidence="4 6" key="1">
    <citation type="submission" date="2024-03" db="EMBL/GenBank/DDBJ databases">
        <title>The genome assembly and annotation of the cricket Gryllus longicercus Weissman &amp; Gray.</title>
        <authorList>
            <person name="Szrajer S."/>
            <person name="Gray D."/>
            <person name="Ylla G."/>
        </authorList>
    </citation>
    <scope>NUCLEOTIDE SEQUENCE [LARGE SCALE GENOMIC DNA]</scope>
    <source>
        <strain evidence="4">DAG 2021-001</strain>
        <tissue evidence="4">Whole body minus gut</tissue>
    </source>
</reference>
<dbReference type="GO" id="GO:0006620">
    <property type="term" value="P:post-translational protein targeting to endoplasmic reticulum membrane"/>
    <property type="evidence" value="ECO:0007669"/>
    <property type="project" value="InterPro"/>
</dbReference>
<evidence type="ECO:0000256" key="1">
    <source>
        <dbReference type="ARBA" id="ARBA00004514"/>
    </source>
</evidence>
<comment type="caution">
    <text evidence="4">The sequence shown here is derived from an EMBL/GenBank/DDBJ whole genome shotgun (WGS) entry which is preliminary data.</text>
</comment>
<accession>A0AAN9VDT2</accession>
<dbReference type="Pfam" id="PF17840">
    <property type="entry name" value="Tugs"/>
    <property type="match status" value="1"/>
</dbReference>
<dbReference type="EMBL" id="JAZDUA010000197">
    <property type="protein sequence ID" value="KAK7864671.1"/>
    <property type="molecule type" value="Genomic_DNA"/>
</dbReference>
<gene>
    <name evidence="4" type="ORF">R5R35_010807</name>
    <name evidence="5" type="ORF">R5R35_010940</name>
</gene>
<dbReference type="InterPro" id="IPR047154">
    <property type="entry name" value="UBL4A-like"/>
</dbReference>
<dbReference type="GO" id="GO:0051087">
    <property type="term" value="F:protein-folding chaperone binding"/>
    <property type="evidence" value="ECO:0007669"/>
    <property type="project" value="TreeGrafter"/>
</dbReference>
<evidence type="ECO:0000313" key="5">
    <source>
        <dbReference type="EMBL" id="KAK7864671.1"/>
    </source>
</evidence>
<dbReference type="AlphaFoldDB" id="A0AAN9VDT2"/>
<feature type="domain" description="Ubiquitin-like" evidence="3">
    <location>
        <begin position="1"/>
        <end position="75"/>
    </location>
</feature>
<dbReference type="Gene3D" id="3.10.20.90">
    <property type="entry name" value="Phosphatidylinositol 3-kinase Catalytic Subunit, Chain A, domain 1"/>
    <property type="match status" value="1"/>
</dbReference>
<dbReference type="PANTHER" id="PTHR46555:SF1">
    <property type="entry name" value="UBIQUITIN-LIKE PROTEIN 4A"/>
    <property type="match status" value="1"/>
</dbReference>
<evidence type="ECO:0000256" key="2">
    <source>
        <dbReference type="ARBA" id="ARBA00022490"/>
    </source>
</evidence>
<sequence>MKIIVKSLQGQEATIEVTPEMNILELKGLIVNTLGIPVKQQRIIFAGNCLAEGKIGDHAVREGSILHILIKTEEPETTVLRDSTYRFLRQYYNERDSKKVVELFMKRFNQSMTTLSLDDLERIATSFLQDEERL</sequence>
<dbReference type="GO" id="GO:0071816">
    <property type="term" value="P:tail-anchored membrane protein insertion into ER membrane"/>
    <property type="evidence" value="ECO:0007669"/>
    <property type="project" value="TreeGrafter"/>
</dbReference>
<dbReference type="EMBL" id="JAZDUA010000294">
    <property type="protein sequence ID" value="KAK7861908.1"/>
    <property type="molecule type" value="Genomic_DNA"/>
</dbReference>
<dbReference type="PANTHER" id="PTHR46555">
    <property type="entry name" value="UBIQUITIN-LIKE PROTEIN 4A"/>
    <property type="match status" value="1"/>
</dbReference>
<dbReference type="Proteomes" id="UP001378592">
    <property type="component" value="Unassembled WGS sequence"/>
</dbReference>
<proteinExistence type="predicted"/>
<dbReference type="InterPro" id="IPR029071">
    <property type="entry name" value="Ubiquitin-like_domsf"/>
</dbReference>
<protein>
    <recommendedName>
        <fullName evidence="3">Ubiquitin-like domain-containing protein</fullName>
    </recommendedName>
</protein>
<evidence type="ECO:0000313" key="6">
    <source>
        <dbReference type="Proteomes" id="UP001378592"/>
    </source>
</evidence>
<keyword evidence="2" id="KW-0963">Cytoplasm</keyword>
<dbReference type="GO" id="GO:0071818">
    <property type="term" value="C:BAT3 complex"/>
    <property type="evidence" value="ECO:0007669"/>
    <property type="project" value="TreeGrafter"/>
</dbReference>
<evidence type="ECO:0000259" key="3">
    <source>
        <dbReference type="PROSITE" id="PS50053"/>
    </source>
</evidence>
<dbReference type="SMART" id="SM00213">
    <property type="entry name" value="UBQ"/>
    <property type="match status" value="1"/>
</dbReference>
<keyword evidence="6" id="KW-1185">Reference proteome</keyword>
<dbReference type="PROSITE" id="PS50053">
    <property type="entry name" value="UBIQUITIN_2"/>
    <property type="match status" value="1"/>
</dbReference>
<organism evidence="4 6">
    <name type="scientific">Gryllus longicercus</name>
    <dbReference type="NCBI Taxonomy" id="2509291"/>
    <lineage>
        <taxon>Eukaryota</taxon>
        <taxon>Metazoa</taxon>
        <taxon>Ecdysozoa</taxon>
        <taxon>Arthropoda</taxon>
        <taxon>Hexapoda</taxon>
        <taxon>Insecta</taxon>
        <taxon>Pterygota</taxon>
        <taxon>Neoptera</taxon>
        <taxon>Polyneoptera</taxon>
        <taxon>Orthoptera</taxon>
        <taxon>Ensifera</taxon>
        <taxon>Gryllidea</taxon>
        <taxon>Grylloidea</taxon>
        <taxon>Gryllidae</taxon>
        <taxon>Gryllinae</taxon>
        <taxon>Gryllus</taxon>
    </lineage>
</organism>
<name>A0AAN9VDT2_9ORTH</name>
<dbReference type="SUPFAM" id="SSF54236">
    <property type="entry name" value="Ubiquitin-like"/>
    <property type="match status" value="1"/>
</dbReference>
<dbReference type="InterPro" id="IPR041421">
    <property type="entry name" value="Ubl4_C_TUGS"/>
</dbReference>
<dbReference type="Pfam" id="PF00240">
    <property type="entry name" value="ubiquitin"/>
    <property type="match status" value="1"/>
</dbReference>
<evidence type="ECO:0000313" key="4">
    <source>
        <dbReference type="EMBL" id="KAK7861908.1"/>
    </source>
</evidence>
<dbReference type="InterPro" id="IPR000626">
    <property type="entry name" value="Ubiquitin-like_dom"/>
</dbReference>
<comment type="subcellular location">
    <subcellularLocation>
        <location evidence="1">Cytoplasm</location>
        <location evidence="1">Cytosol</location>
    </subcellularLocation>
</comment>